<dbReference type="EMBL" id="JAULSN010000004">
    <property type="protein sequence ID" value="KAK3373087.1"/>
    <property type="molecule type" value="Genomic_DNA"/>
</dbReference>
<dbReference type="InterPro" id="IPR036770">
    <property type="entry name" value="Ankyrin_rpt-contain_sf"/>
</dbReference>
<feature type="region of interest" description="Disordered" evidence="4">
    <location>
        <begin position="300"/>
        <end position="324"/>
    </location>
</feature>
<accession>A0AAE0KBI6</accession>
<feature type="non-terminal residue" evidence="5">
    <location>
        <position position="324"/>
    </location>
</feature>
<proteinExistence type="predicted"/>
<feature type="repeat" description="ANK" evidence="3">
    <location>
        <begin position="177"/>
        <end position="209"/>
    </location>
</feature>
<dbReference type="InterPro" id="IPR002110">
    <property type="entry name" value="Ankyrin_rpt"/>
</dbReference>
<dbReference type="SUPFAM" id="SSF48403">
    <property type="entry name" value="Ankyrin repeat"/>
    <property type="match status" value="1"/>
</dbReference>
<dbReference type="SMART" id="SM00248">
    <property type="entry name" value="ANK"/>
    <property type="match status" value="2"/>
</dbReference>
<dbReference type="InterPro" id="IPR050889">
    <property type="entry name" value="Dendritic_Spine_Reg/Scaffold"/>
</dbReference>
<reference evidence="5" key="2">
    <citation type="submission" date="2023-06" db="EMBL/GenBank/DDBJ databases">
        <authorList>
            <consortium name="Lawrence Berkeley National Laboratory"/>
            <person name="Haridas S."/>
            <person name="Hensen N."/>
            <person name="Bonometti L."/>
            <person name="Westerberg I."/>
            <person name="Brannstrom I.O."/>
            <person name="Guillou S."/>
            <person name="Cros-Aarteil S."/>
            <person name="Calhoun S."/>
            <person name="Kuo A."/>
            <person name="Mondo S."/>
            <person name="Pangilinan J."/>
            <person name="Riley R."/>
            <person name="Labutti K."/>
            <person name="Andreopoulos B."/>
            <person name="Lipzen A."/>
            <person name="Chen C."/>
            <person name="Yanf M."/>
            <person name="Daum C."/>
            <person name="Ng V."/>
            <person name="Clum A."/>
            <person name="Steindorff A."/>
            <person name="Ohm R."/>
            <person name="Martin F."/>
            <person name="Silar P."/>
            <person name="Natvig D."/>
            <person name="Lalanne C."/>
            <person name="Gautier V."/>
            <person name="Ament-Velasquez S.L."/>
            <person name="Kruys A."/>
            <person name="Hutchinson M.I."/>
            <person name="Powell A.J."/>
            <person name="Barry K."/>
            <person name="Miller A.N."/>
            <person name="Grigoriev I.V."/>
            <person name="Debuchy R."/>
            <person name="Gladieux P."/>
            <person name="Thoren M.H."/>
            <person name="Johannesson H."/>
        </authorList>
    </citation>
    <scope>NUCLEOTIDE SEQUENCE</scope>
    <source>
        <strain evidence="5">CBS 958.72</strain>
    </source>
</reference>
<dbReference type="Pfam" id="PF00023">
    <property type="entry name" value="Ank"/>
    <property type="match status" value="2"/>
</dbReference>
<evidence type="ECO:0000256" key="2">
    <source>
        <dbReference type="ARBA" id="ARBA00023043"/>
    </source>
</evidence>
<keyword evidence="6" id="KW-1185">Reference proteome</keyword>
<sequence length="324" mass="36081">LLNEFPCLADLVGEYGRRPLHSAATQGWLGYVEELLRRGASPYDRSNDRSTPFSWSLMRNPNLEVVEIPINHCDNMGPILGPDEQSGFTTSGKVLGGLINHRMNFDLDRLRYLVDRFGHPSFFCRMEVTYHAHSTVLRAVLVHHTSCLDKGQLALEISVLEFLLDVFPDKVDFVDFSGRPPLHYAAWYGHFLAVELLLRRDAGYTALDLAVKSQRIGPGKNILRGGRREIEAWEANMRNIIRVLIDDRSRNVEPGSGVPLPGRVLLETVAGNLRNVHVGGGMTLRSDRGGDGDWPEVLPHEGPAPASFGVPRSSGEENETIEII</sequence>
<evidence type="ECO:0000313" key="5">
    <source>
        <dbReference type="EMBL" id="KAK3373087.1"/>
    </source>
</evidence>
<keyword evidence="1" id="KW-0677">Repeat</keyword>
<keyword evidence="2 3" id="KW-0040">ANK repeat</keyword>
<dbReference type="PROSITE" id="PS50297">
    <property type="entry name" value="ANK_REP_REGION"/>
    <property type="match status" value="2"/>
</dbReference>
<dbReference type="PANTHER" id="PTHR24166:SF48">
    <property type="entry name" value="PROTEIN VAPYRIN"/>
    <property type="match status" value="1"/>
</dbReference>
<reference evidence="5" key="1">
    <citation type="journal article" date="2023" name="Mol. Phylogenet. Evol.">
        <title>Genome-scale phylogeny and comparative genomics of the fungal order Sordariales.</title>
        <authorList>
            <person name="Hensen N."/>
            <person name="Bonometti L."/>
            <person name="Westerberg I."/>
            <person name="Brannstrom I.O."/>
            <person name="Guillou S."/>
            <person name="Cros-Aarteil S."/>
            <person name="Calhoun S."/>
            <person name="Haridas S."/>
            <person name="Kuo A."/>
            <person name="Mondo S."/>
            <person name="Pangilinan J."/>
            <person name="Riley R."/>
            <person name="LaButti K."/>
            <person name="Andreopoulos B."/>
            <person name="Lipzen A."/>
            <person name="Chen C."/>
            <person name="Yan M."/>
            <person name="Daum C."/>
            <person name="Ng V."/>
            <person name="Clum A."/>
            <person name="Steindorff A."/>
            <person name="Ohm R.A."/>
            <person name="Martin F."/>
            <person name="Silar P."/>
            <person name="Natvig D.O."/>
            <person name="Lalanne C."/>
            <person name="Gautier V."/>
            <person name="Ament-Velasquez S.L."/>
            <person name="Kruys A."/>
            <person name="Hutchinson M.I."/>
            <person name="Powell A.J."/>
            <person name="Barry K."/>
            <person name="Miller A.N."/>
            <person name="Grigoriev I.V."/>
            <person name="Debuchy R."/>
            <person name="Gladieux P."/>
            <person name="Hiltunen Thoren M."/>
            <person name="Johannesson H."/>
        </authorList>
    </citation>
    <scope>NUCLEOTIDE SEQUENCE</scope>
    <source>
        <strain evidence="5">CBS 958.72</strain>
    </source>
</reference>
<evidence type="ECO:0000313" key="6">
    <source>
        <dbReference type="Proteomes" id="UP001287356"/>
    </source>
</evidence>
<evidence type="ECO:0000256" key="3">
    <source>
        <dbReference type="PROSITE-ProRule" id="PRU00023"/>
    </source>
</evidence>
<evidence type="ECO:0000256" key="4">
    <source>
        <dbReference type="SAM" id="MobiDB-lite"/>
    </source>
</evidence>
<protein>
    <submittedName>
        <fullName evidence="5">Ankyrin repeat-containing domain protein</fullName>
    </submittedName>
</protein>
<name>A0AAE0KBI6_9PEZI</name>
<dbReference type="Proteomes" id="UP001287356">
    <property type="component" value="Unassembled WGS sequence"/>
</dbReference>
<dbReference type="Gene3D" id="1.25.40.20">
    <property type="entry name" value="Ankyrin repeat-containing domain"/>
    <property type="match status" value="2"/>
</dbReference>
<dbReference type="AlphaFoldDB" id="A0AAE0KBI6"/>
<dbReference type="PROSITE" id="PS50088">
    <property type="entry name" value="ANK_REPEAT"/>
    <property type="match status" value="2"/>
</dbReference>
<organism evidence="5 6">
    <name type="scientific">Lasiosphaeria ovina</name>
    <dbReference type="NCBI Taxonomy" id="92902"/>
    <lineage>
        <taxon>Eukaryota</taxon>
        <taxon>Fungi</taxon>
        <taxon>Dikarya</taxon>
        <taxon>Ascomycota</taxon>
        <taxon>Pezizomycotina</taxon>
        <taxon>Sordariomycetes</taxon>
        <taxon>Sordariomycetidae</taxon>
        <taxon>Sordariales</taxon>
        <taxon>Lasiosphaeriaceae</taxon>
        <taxon>Lasiosphaeria</taxon>
    </lineage>
</organism>
<evidence type="ECO:0000256" key="1">
    <source>
        <dbReference type="ARBA" id="ARBA00022737"/>
    </source>
</evidence>
<gene>
    <name evidence="5" type="ORF">B0T24DRAFT_702465</name>
</gene>
<dbReference type="PANTHER" id="PTHR24166">
    <property type="entry name" value="ROLLING PEBBLES, ISOFORM B"/>
    <property type="match status" value="1"/>
</dbReference>
<comment type="caution">
    <text evidence="5">The sequence shown here is derived from an EMBL/GenBank/DDBJ whole genome shotgun (WGS) entry which is preliminary data.</text>
</comment>
<feature type="repeat" description="ANK" evidence="3">
    <location>
        <begin position="15"/>
        <end position="47"/>
    </location>
</feature>